<accession>A0A3S4RVL9</accession>
<dbReference type="InterPro" id="IPR041678">
    <property type="entry name" value="TetR_C_16"/>
</dbReference>
<dbReference type="RefSeq" id="WP_126335557.1">
    <property type="nucleotide sequence ID" value="NZ_AP022604.1"/>
</dbReference>
<dbReference type="AlphaFoldDB" id="A0A3S4RVL9"/>
<organism evidence="4 5">
    <name type="scientific">Mycolicibacterium chitae</name>
    <name type="common">Mycobacterium chitae</name>
    <dbReference type="NCBI Taxonomy" id="1792"/>
    <lineage>
        <taxon>Bacteria</taxon>
        <taxon>Bacillati</taxon>
        <taxon>Actinomycetota</taxon>
        <taxon>Actinomycetes</taxon>
        <taxon>Mycobacteriales</taxon>
        <taxon>Mycobacteriaceae</taxon>
        <taxon>Mycolicibacterium</taxon>
    </lineage>
</organism>
<dbReference type="InterPro" id="IPR001647">
    <property type="entry name" value="HTH_TetR"/>
</dbReference>
<dbReference type="Gene3D" id="1.10.357.10">
    <property type="entry name" value="Tetracycline Repressor, domain 2"/>
    <property type="match status" value="1"/>
</dbReference>
<dbReference type="SUPFAM" id="SSF48498">
    <property type="entry name" value="Tetracyclin repressor-like, C-terminal domain"/>
    <property type="match status" value="1"/>
</dbReference>
<evidence type="ECO:0000259" key="3">
    <source>
        <dbReference type="PROSITE" id="PS50977"/>
    </source>
</evidence>
<evidence type="ECO:0000256" key="1">
    <source>
        <dbReference type="ARBA" id="ARBA00023125"/>
    </source>
</evidence>
<dbReference type="InterPro" id="IPR009057">
    <property type="entry name" value="Homeodomain-like_sf"/>
</dbReference>
<dbReference type="SUPFAM" id="SSF46689">
    <property type="entry name" value="Homeodomain-like"/>
    <property type="match status" value="1"/>
</dbReference>
<name>A0A3S4RVL9_MYCCI</name>
<evidence type="ECO:0000313" key="5">
    <source>
        <dbReference type="Proteomes" id="UP000282551"/>
    </source>
</evidence>
<reference evidence="4 5" key="1">
    <citation type="submission" date="2018-12" db="EMBL/GenBank/DDBJ databases">
        <authorList>
            <consortium name="Pathogen Informatics"/>
        </authorList>
    </citation>
    <scope>NUCLEOTIDE SEQUENCE [LARGE SCALE GENOMIC DNA]</scope>
    <source>
        <strain evidence="4 5">NCTC10485</strain>
    </source>
</reference>
<dbReference type="Pfam" id="PF17920">
    <property type="entry name" value="TetR_C_16"/>
    <property type="match status" value="1"/>
</dbReference>
<dbReference type="OrthoDB" id="3210235at2"/>
<proteinExistence type="predicted"/>
<dbReference type="InterPro" id="IPR036271">
    <property type="entry name" value="Tet_transcr_reg_TetR-rel_C_sf"/>
</dbReference>
<gene>
    <name evidence="4" type="ORF">NCTC10485_04264</name>
</gene>
<dbReference type="Pfam" id="PF00440">
    <property type="entry name" value="TetR_N"/>
    <property type="match status" value="1"/>
</dbReference>
<sequence length="213" mass="22867">MPSPAEKPRRRGRRQGAAVSREDVLLAAKQRFAEQGYAATTLRQVAGDAGVDAAMVSYLFGSKDGLFRESMRLILDPQRLATVIAQAPRTELGARLTHAYLGIWERPESGASMVTMLSSATSNSAAHEAFREFMRDYVLAAVAGALGGGPDTRLRAMLAATNLVGTALLRYVMAVGPLAEVSLEEAAAMIGPSVQRYLTADLDELGIPARYRQ</sequence>
<protein>
    <submittedName>
        <fullName evidence="4">TetR family transcriptional regulator</fullName>
    </submittedName>
</protein>
<keyword evidence="1 2" id="KW-0238">DNA-binding</keyword>
<dbReference type="GO" id="GO:0003700">
    <property type="term" value="F:DNA-binding transcription factor activity"/>
    <property type="evidence" value="ECO:0007669"/>
    <property type="project" value="TreeGrafter"/>
</dbReference>
<dbReference type="PANTHER" id="PTHR30055:SF235">
    <property type="entry name" value="TRANSCRIPTIONAL REGULATORY PROTEIN"/>
    <property type="match status" value="1"/>
</dbReference>
<dbReference type="PRINTS" id="PR00455">
    <property type="entry name" value="HTHTETR"/>
</dbReference>
<feature type="DNA-binding region" description="H-T-H motif" evidence="2">
    <location>
        <begin position="41"/>
        <end position="60"/>
    </location>
</feature>
<feature type="domain" description="HTH tetR-type" evidence="3">
    <location>
        <begin position="18"/>
        <end position="78"/>
    </location>
</feature>
<evidence type="ECO:0000256" key="2">
    <source>
        <dbReference type="PROSITE-ProRule" id="PRU00335"/>
    </source>
</evidence>
<dbReference type="EMBL" id="LR134355">
    <property type="protein sequence ID" value="VEG49950.1"/>
    <property type="molecule type" value="Genomic_DNA"/>
</dbReference>
<dbReference type="Proteomes" id="UP000282551">
    <property type="component" value="Chromosome"/>
</dbReference>
<evidence type="ECO:0000313" key="4">
    <source>
        <dbReference type="EMBL" id="VEG49950.1"/>
    </source>
</evidence>
<dbReference type="GO" id="GO:0000976">
    <property type="term" value="F:transcription cis-regulatory region binding"/>
    <property type="evidence" value="ECO:0007669"/>
    <property type="project" value="TreeGrafter"/>
</dbReference>
<dbReference type="Gene3D" id="1.10.10.60">
    <property type="entry name" value="Homeodomain-like"/>
    <property type="match status" value="1"/>
</dbReference>
<dbReference type="PANTHER" id="PTHR30055">
    <property type="entry name" value="HTH-TYPE TRANSCRIPTIONAL REGULATOR RUTR"/>
    <property type="match status" value="1"/>
</dbReference>
<dbReference type="PROSITE" id="PS50977">
    <property type="entry name" value="HTH_TETR_2"/>
    <property type="match status" value="1"/>
</dbReference>
<dbReference type="InterPro" id="IPR050109">
    <property type="entry name" value="HTH-type_TetR-like_transc_reg"/>
</dbReference>
<keyword evidence="5" id="KW-1185">Reference proteome</keyword>